<name>A0ACC3TDV3_9ASCO</name>
<organism evidence="1 2">
    <name type="scientific">Lipomyces orientalis</name>
    <dbReference type="NCBI Taxonomy" id="1233043"/>
    <lineage>
        <taxon>Eukaryota</taxon>
        <taxon>Fungi</taxon>
        <taxon>Dikarya</taxon>
        <taxon>Ascomycota</taxon>
        <taxon>Saccharomycotina</taxon>
        <taxon>Lipomycetes</taxon>
        <taxon>Lipomycetales</taxon>
        <taxon>Lipomycetaceae</taxon>
        <taxon>Lipomyces</taxon>
    </lineage>
</organism>
<accession>A0ACC3TDV3</accession>
<evidence type="ECO:0000313" key="2">
    <source>
        <dbReference type="Proteomes" id="UP001489719"/>
    </source>
</evidence>
<dbReference type="EMBL" id="MU970284">
    <property type="protein sequence ID" value="KAK9318855.1"/>
    <property type="molecule type" value="Genomic_DNA"/>
</dbReference>
<keyword evidence="2" id="KW-1185">Reference proteome</keyword>
<gene>
    <name evidence="1" type="ORF">V1517DRAFT_267259</name>
</gene>
<dbReference type="Proteomes" id="UP001489719">
    <property type="component" value="Unassembled WGS sequence"/>
</dbReference>
<protein>
    <submittedName>
        <fullName evidence="1">Ankyrin repeat-containing domain protein</fullName>
    </submittedName>
</protein>
<evidence type="ECO:0000313" key="1">
    <source>
        <dbReference type="EMBL" id="KAK9318855.1"/>
    </source>
</evidence>
<proteinExistence type="predicted"/>
<feature type="non-terminal residue" evidence="1">
    <location>
        <position position="1"/>
    </location>
</feature>
<comment type="caution">
    <text evidence="1">The sequence shown here is derived from an EMBL/GenBank/DDBJ whole genome shotgun (WGS) entry which is preliminary data.</text>
</comment>
<sequence length="123" mass="13805">IVRLLLEDSRTVHDRSDQHGMTPLMHASCKGYLEILRLINLHKSNPNLEERFGYTALHIAVSERVAGTVGLLLIRDDVDPNSQDKKGNTPLNQAIESGEKRVIGLLLDPGDVDPNRYNRHEVC</sequence>
<reference evidence="2" key="1">
    <citation type="journal article" date="2024" name="Front. Bioeng. Biotechnol.">
        <title>Genome-scale model development and genomic sequencing of the oleaginous clade Lipomyces.</title>
        <authorList>
            <person name="Czajka J.J."/>
            <person name="Han Y."/>
            <person name="Kim J."/>
            <person name="Mondo S.J."/>
            <person name="Hofstad B.A."/>
            <person name="Robles A."/>
            <person name="Haridas S."/>
            <person name="Riley R."/>
            <person name="LaButti K."/>
            <person name="Pangilinan J."/>
            <person name="Andreopoulos W."/>
            <person name="Lipzen A."/>
            <person name="Yan J."/>
            <person name="Wang M."/>
            <person name="Ng V."/>
            <person name="Grigoriev I.V."/>
            <person name="Spatafora J.W."/>
            <person name="Magnuson J.K."/>
            <person name="Baker S.E."/>
            <person name="Pomraning K.R."/>
        </authorList>
    </citation>
    <scope>NUCLEOTIDE SEQUENCE [LARGE SCALE GENOMIC DNA]</scope>
    <source>
        <strain evidence="2">CBS 10300</strain>
    </source>
</reference>